<keyword evidence="1" id="KW-0677">Repeat</keyword>
<dbReference type="SMART" id="SM00054">
    <property type="entry name" value="EFh"/>
    <property type="match status" value="3"/>
</dbReference>
<dbReference type="PROSITE" id="PS50222">
    <property type="entry name" value="EF_HAND_2"/>
    <property type="match status" value="2"/>
</dbReference>
<organism evidence="4">
    <name type="scientific">Trepomonas sp. PC1</name>
    <dbReference type="NCBI Taxonomy" id="1076344"/>
    <lineage>
        <taxon>Eukaryota</taxon>
        <taxon>Metamonada</taxon>
        <taxon>Diplomonadida</taxon>
        <taxon>Hexamitidae</taxon>
        <taxon>Hexamitinae</taxon>
        <taxon>Trepomonas</taxon>
    </lineage>
</organism>
<dbReference type="SUPFAM" id="SSF47473">
    <property type="entry name" value="EF-hand"/>
    <property type="match status" value="1"/>
</dbReference>
<sequence length="149" mass="17056">TSNSINTNDHDALFNMIDKDKSGSITQKELLSGLAILGIRSSNLLLQQLLNGFGGADKKLQQKEFSKMLTELQNDKKFPALEQKHREMYLERFNQIDQSKNGSIQRKELLQSLSSEEKDKVMGLFDQMDTDHSGQLDFNEYILLMQKSQ</sequence>
<dbReference type="InterPro" id="IPR002048">
    <property type="entry name" value="EF_hand_dom"/>
</dbReference>
<gene>
    <name evidence="4" type="ORF">TPC1_11921</name>
</gene>
<dbReference type="InterPro" id="IPR050145">
    <property type="entry name" value="Centrin_CML-like"/>
</dbReference>
<dbReference type="EMBL" id="GDID01001433">
    <property type="protein sequence ID" value="JAP95173.1"/>
    <property type="molecule type" value="Transcribed_RNA"/>
</dbReference>
<dbReference type="Pfam" id="PF13499">
    <property type="entry name" value="EF-hand_7"/>
    <property type="match status" value="1"/>
</dbReference>
<dbReference type="InterPro" id="IPR011992">
    <property type="entry name" value="EF-hand-dom_pair"/>
</dbReference>
<dbReference type="GO" id="GO:0005509">
    <property type="term" value="F:calcium ion binding"/>
    <property type="evidence" value="ECO:0007669"/>
    <property type="project" value="InterPro"/>
</dbReference>
<protein>
    <submittedName>
        <fullName evidence="4">EF-hand domain pair-containing protein</fullName>
    </submittedName>
</protein>
<feature type="domain" description="EF-hand" evidence="3">
    <location>
        <begin position="116"/>
        <end position="149"/>
    </location>
</feature>
<evidence type="ECO:0000256" key="1">
    <source>
        <dbReference type="ARBA" id="ARBA00022737"/>
    </source>
</evidence>
<dbReference type="PROSITE" id="PS00018">
    <property type="entry name" value="EF_HAND_1"/>
    <property type="match status" value="2"/>
</dbReference>
<evidence type="ECO:0000259" key="3">
    <source>
        <dbReference type="PROSITE" id="PS50222"/>
    </source>
</evidence>
<proteinExistence type="predicted"/>
<dbReference type="InterPro" id="IPR018247">
    <property type="entry name" value="EF_Hand_1_Ca_BS"/>
</dbReference>
<name>A0A146KEL9_9EUKA</name>
<dbReference type="AlphaFoldDB" id="A0A146KEL9"/>
<keyword evidence="2" id="KW-0106">Calcium</keyword>
<dbReference type="Pfam" id="PF13405">
    <property type="entry name" value="EF-hand_6"/>
    <property type="match status" value="1"/>
</dbReference>
<feature type="domain" description="EF-hand" evidence="3">
    <location>
        <begin position="5"/>
        <end position="40"/>
    </location>
</feature>
<dbReference type="Gene3D" id="1.10.238.10">
    <property type="entry name" value="EF-hand"/>
    <property type="match status" value="2"/>
</dbReference>
<reference evidence="4" key="1">
    <citation type="submission" date="2015-07" db="EMBL/GenBank/DDBJ databases">
        <title>Adaptation to a free-living lifestyle via gene acquisitions in the diplomonad Trepomonas sp. PC1.</title>
        <authorList>
            <person name="Xu F."/>
            <person name="Jerlstrom-Hultqvist J."/>
            <person name="Kolisko M."/>
            <person name="Simpson A.G.B."/>
            <person name="Roger A.J."/>
            <person name="Svard S.G."/>
            <person name="Andersson J.O."/>
        </authorList>
    </citation>
    <scope>NUCLEOTIDE SEQUENCE</scope>
    <source>
        <strain evidence="4">PC1</strain>
    </source>
</reference>
<accession>A0A146KEL9</accession>
<feature type="non-terminal residue" evidence="4">
    <location>
        <position position="1"/>
    </location>
</feature>
<dbReference type="PANTHER" id="PTHR23050">
    <property type="entry name" value="CALCIUM BINDING PROTEIN"/>
    <property type="match status" value="1"/>
</dbReference>
<evidence type="ECO:0000256" key="2">
    <source>
        <dbReference type="ARBA" id="ARBA00022837"/>
    </source>
</evidence>
<evidence type="ECO:0000313" key="4">
    <source>
        <dbReference type="EMBL" id="JAP95173.1"/>
    </source>
</evidence>